<evidence type="ECO:0000313" key="1">
    <source>
        <dbReference type="EMBL" id="KPU61034.1"/>
    </source>
</evidence>
<evidence type="ECO:0000313" key="2">
    <source>
        <dbReference type="Proteomes" id="UP000050349"/>
    </source>
</evidence>
<organism evidence="1 2">
    <name type="scientific">Pseudomonas fluorescens</name>
    <dbReference type="NCBI Taxonomy" id="294"/>
    <lineage>
        <taxon>Bacteria</taxon>
        <taxon>Pseudomonadati</taxon>
        <taxon>Pseudomonadota</taxon>
        <taxon>Gammaproteobacteria</taxon>
        <taxon>Pseudomonadales</taxon>
        <taxon>Pseudomonadaceae</taxon>
        <taxon>Pseudomonas</taxon>
    </lineage>
</organism>
<name>A0A0P9BDE1_PSEFL</name>
<protein>
    <submittedName>
        <fullName evidence="1">Uncharacterized protein</fullName>
    </submittedName>
</protein>
<gene>
    <name evidence="1" type="ORF">AN403_5258</name>
</gene>
<sequence>MILEAYSALLGDDLEAKLRDFLARKSYIAHQISQHAENNHLFRQASTLLIYLAAATMPNLTKDKWPFIPDDLILIYTDLGLNFEGY</sequence>
<dbReference type="AlphaFoldDB" id="A0A0P9BDE1"/>
<proteinExistence type="predicted"/>
<dbReference type="Proteomes" id="UP000050349">
    <property type="component" value="Unassembled WGS sequence"/>
</dbReference>
<dbReference type="PATRIC" id="fig|294.162.peg.1225"/>
<dbReference type="EMBL" id="LJXB01000061">
    <property type="protein sequence ID" value="KPU61034.1"/>
    <property type="molecule type" value="Genomic_DNA"/>
</dbReference>
<reference evidence="1 2" key="1">
    <citation type="submission" date="2015-09" db="EMBL/GenBank/DDBJ databases">
        <authorList>
            <person name="Jackson K.R."/>
            <person name="Lunt B.L."/>
            <person name="Fisher J.N.B."/>
            <person name="Gardner A.V."/>
            <person name="Bailey M.E."/>
            <person name="Deus L.M."/>
            <person name="Earl A.S."/>
            <person name="Gibby P.D."/>
            <person name="Hartmann K.A."/>
            <person name="Liu J.E."/>
            <person name="Manci A.M."/>
            <person name="Nielsen D.A."/>
            <person name="Solomon M.B."/>
            <person name="Breakwell D.P."/>
            <person name="Burnett S.H."/>
            <person name="Grose J.H."/>
        </authorList>
    </citation>
    <scope>NUCLEOTIDE SEQUENCE [LARGE SCALE GENOMIC DNA]</scope>
    <source>
        <strain evidence="1 2">S613</strain>
    </source>
</reference>
<comment type="caution">
    <text evidence="1">The sequence shown here is derived from an EMBL/GenBank/DDBJ whole genome shotgun (WGS) entry which is preliminary data.</text>
</comment>
<accession>A0A0P9BDE1</accession>